<dbReference type="Proteomes" id="UP000077037">
    <property type="component" value="Unassembled WGS sequence"/>
</dbReference>
<gene>
    <name evidence="3" type="ORF">SAMEA1982600_03593</name>
</gene>
<organism evidence="3 4">
    <name type="scientific">Bordetella ansorpii</name>
    <dbReference type="NCBI Taxonomy" id="288768"/>
    <lineage>
        <taxon>Bacteria</taxon>
        <taxon>Pseudomonadati</taxon>
        <taxon>Pseudomonadota</taxon>
        <taxon>Betaproteobacteria</taxon>
        <taxon>Burkholderiales</taxon>
        <taxon>Alcaligenaceae</taxon>
        <taxon>Bordetella</taxon>
    </lineage>
</organism>
<feature type="transmembrane region" description="Helical" evidence="1">
    <location>
        <begin position="227"/>
        <end position="248"/>
    </location>
</feature>
<dbReference type="SUPFAM" id="SSF103481">
    <property type="entry name" value="Multidrug resistance efflux transporter EmrE"/>
    <property type="match status" value="2"/>
</dbReference>
<feature type="transmembrane region" description="Helical" evidence="1">
    <location>
        <begin position="36"/>
        <end position="55"/>
    </location>
</feature>
<dbReference type="EMBL" id="FKBS01000025">
    <property type="protein sequence ID" value="SAI45634.1"/>
    <property type="molecule type" value="Genomic_DNA"/>
</dbReference>
<dbReference type="Gene3D" id="1.10.3730.20">
    <property type="match status" value="1"/>
</dbReference>
<evidence type="ECO:0000313" key="3">
    <source>
        <dbReference type="EMBL" id="SAI45634.1"/>
    </source>
</evidence>
<protein>
    <submittedName>
        <fullName evidence="3">DMT superfamily permease</fullName>
    </submittedName>
</protein>
<feature type="domain" description="EamA" evidence="2">
    <location>
        <begin position="19"/>
        <end position="137"/>
    </location>
</feature>
<accession>A0A157QJ38</accession>
<evidence type="ECO:0000259" key="2">
    <source>
        <dbReference type="Pfam" id="PF00892"/>
    </source>
</evidence>
<dbReference type="PANTHER" id="PTHR22911">
    <property type="entry name" value="ACYL-MALONYL CONDENSING ENZYME-RELATED"/>
    <property type="match status" value="1"/>
</dbReference>
<feature type="transmembrane region" description="Helical" evidence="1">
    <location>
        <begin position="121"/>
        <end position="141"/>
    </location>
</feature>
<dbReference type="PANTHER" id="PTHR22911:SF137">
    <property type="entry name" value="SOLUTE CARRIER FAMILY 35 MEMBER G2-RELATED"/>
    <property type="match status" value="1"/>
</dbReference>
<feature type="transmembrane region" description="Helical" evidence="1">
    <location>
        <begin position="276"/>
        <end position="294"/>
    </location>
</feature>
<dbReference type="InterPro" id="IPR037185">
    <property type="entry name" value="EmrE-like"/>
</dbReference>
<dbReference type="RefSeq" id="WP_218188613.1">
    <property type="nucleotide sequence ID" value="NZ_FKBS01000025.1"/>
</dbReference>
<feature type="transmembrane region" description="Helical" evidence="1">
    <location>
        <begin position="61"/>
        <end position="85"/>
    </location>
</feature>
<name>A0A157QJ38_9BORD</name>
<keyword evidence="1" id="KW-0812">Transmembrane</keyword>
<dbReference type="AlphaFoldDB" id="A0A157QJ38"/>
<dbReference type="InterPro" id="IPR000620">
    <property type="entry name" value="EamA_dom"/>
</dbReference>
<dbReference type="GO" id="GO:0016020">
    <property type="term" value="C:membrane"/>
    <property type="evidence" value="ECO:0007669"/>
    <property type="project" value="InterPro"/>
</dbReference>
<keyword evidence="1" id="KW-0472">Membrane</keyword>
<evidence type="ECO:0000256" key="1">
    <source>
        <dbReference type="SAM" id="Phobius"/>
    </source>
</evidence>
<reference evidence="3 4" key="1">
    <citation type="submission" date="2016-03" db="EMBL/GenBank/DDBJ databases">
        <authorList>
            <consortium name="Pathogen Informatics"/>
        </authorList>
    </citation>
    <scope>NUCLEOTIDE SEQUENCE [LARGE SCALE GENOMIC DNA]</scope>
    <source>
        <strain evidence="3 4">NCTC13364</strain>
    </source>
</reference>
<keyword evidence="1" id="KW-1133">Transmembrane helix</keyword>
<dbReference type="Pfam" id="PF00892">
    <property type="entry name" value="EamA"/>
    <property type="match status" value="1"/>
</dbReference>
<evidence type="ECO:0000313" key="4">
    <source>
        <dbReference type="Proteomes" id="UP000077037"/>
    </source>
</evidence>
<proteinExistence type="predicted"/>
<feature type="transmembrane region" description="Helical" evidence="1">
    <location>
        <begin position="185"/>
        <end position="206"/>
    </location>
</feature>
<sequence length="296" mass="30845">MDSRHAGGRAAQAGRNAVQRGLTASLGTLGATQVRFLFGFPFALLYLLIVCLLAGETPPGVNTPFLLFVLGGAVAQIAATALMLAAMRDRSFVVVTAWTKTEPIQVALFGFAVLGDPLSPVGMLAVVLATLGVVLMSARPAGDVQAAGLRPAWLGLLSGAGFALSAVCFRGAILKLDGGMFAVQATWTLCWSLGVQVLILMTWMLLCNRPLLRACAAAWRASIWGGFLGATASQAWFIGFALTAAANVRTLGLVEVLFAQALSQKLFAHAPSRRETAGIALIVVGVLLLLLAAGQR</sequence>
<feature type="transmembrane region" description="Helical" evidence="1">
    <location>
        <begin position="153"/>
        <end position="173"/>
    </location>
</feature>